<gene>
    <name evidence="5" type="ORF">MCOR_39323</name>
</gene>
<proteinExistence type="predicted"/>
<dbReference type="OrthoDB" id="6158548at2759"/>
<dbReference type="EMBL" id="CACVKT020007119">
    <property type="protein sequence ID" value="CAC5405652.1"/>
    <property type="molecule type" value="Genomic_DNA"/>
</dbReference>
<evidence type="ECO:0000256" key="3">
    <source>
        <dbReference type="SAM" id="MobiDB-lite"/>
    </source>
</evidence>
<dbReference type="PROSITE" id="PS50871">
    <property type="entry name" value="C1Q"/>
    <property type="match status" value="1"/>
</dbReference>
<comment type="subcellular location">
    <subcellularLocation>
        <location evidence="1">Secreted</location>
    </subcellularLocation>
</comment>
<dbReference type="GO" id="GO:0005581">
    <property type="term" value="C:collagen trimer"/>
    <property type="evidence" value="ECO:0007669"/>
    <property type="project" value="UniProtKB-KW"/>
</dbReference>
<accession>A0A6J8DE31</accession>
<dbReference type="InterPro" id="IPR001073">
    <property type="entry name" value="C1q_dom"/>
</dbReference>
<feature type="region of interest" description="Disordered" evidence="3">
    <location>
        <begin position="1"/>
        <end position="30"/>
    </location>
</feature>
<evidence type="ECO:0000259" key="4">
    <source>
        <dbReference type="PROSITE" id="PS50871"/>
    </source>
</evidence>
<evidence type="ECO:0000313" key="6">
    <source>
        <dbReference type="Proteomes" id="UP000507470"/>
    </source>
</evidence>
<protein>
    <recommendedName>
        <fullName evidence="4">C1q domain-containing protein</fullName>
    </recommendedName>
</protein>
<dbReference type="PANTHER" id="PTHR15427:SF33">
    <property type="entry name" value="COLLAGEN IV NC1 DOMAIN-CONTAINING PROTEIN"/>
    <property type="match status" value="1"/>
</dbReference>
<name>A0A6J8DE31_MYTCO</name>
<feature type="domain" description="C1q" evidence="4">
    <location>
        <begin position="33"/>
        <end position="171"/>
    </location>
</feature>
<dbReference type="SUPFAM" id="SSF49842">
    <property type="entry name" value="TNF-like"/>
    <property type="match status" value="1"/>
</dbReference>
<dbReference type="Pfam" id="PF00386">
    <property type="entry name" value="C1q"/>
    <property type="match status" value="1"/>
</dbReference>
<dbReference type="Proteomes" id="UP000507470">
    <property type="component" value="Unassembled WGS sequence"/>
</dbReference>
<evidence type="ECO:0000256" key="2">
    <source>
        <dbReference type="ARBA" id="ARBA00022525"/>
    </source>
</evidence>
<evidence type="ECO:0000313" key="5">
    <source>
        <dbReference type="EMBL" id="CAC5405652.1"/>
    </source>
</evidence>
<keyword evidence="2" id="KW-0964">Secreted</keyword>
<sequence>MGLPGVQGQTGEPGHKGANGEKGFEKGSSGESGNVPVIVFRARNVSPDSDLSGTVIRFSNVDINSGSGYDKSTGKFTAPQAGTYLFILQICPEDNHSVLMTLRANNDKFGILNQKNNHDDGPCTSTSAITVLSEGEEVWVYCESASSGDSVWNANENGNSFSGVLIHTGTV</sequence>
<dbReference type="InterPro" id="IPR008983">
    <property type="entry name" value="Tumour_necrosis_fac-like_dom"/>
</dbReference>
<dbReference type="SMART" id="SM00110">
    <property type="entry name" value="C1Q"/>
    <property type="match status" value="1"/>
</dbReference>
<evidence type="ECO:0000256" key="1">
    <source>
        <dbReference type="ARBA" id="ARBA00004613"/>
    </source>
</evidence>
<dbReference type="PRINTS" id="PR00007">
    <property type="entry name" value="COMPLEMNTC1Q"/>
</dbReference>
<dbReference type="PANTHER" id="PTHR15427">
    <property type="entry name" value="EMILIN ELASTIN MICROFIBRIL INTERFACE-LOCATED PROTEIN ELASTIN MICROFIBRIL INTERFACER"/>
    <property type="match status" value="1"/>
</dbReference>
<feature type="compositionally biased region" description="Basic and acidic residues" evidence="3">
    <location>
        <begin position="13"/>
        <end position="25"/>
    </location>
</feature>
<reference evidence="5 6" key="1">
    <citation type="submission" date="2020-06" db="EMBL/GenBank/DDBJ databases">
        <authorList>
            <person name="Li R."/>
            <person name="Bekaert M."/>
        </authorList>
    </citation>
    <scope>NUCLEOTIDE SEQUENCE [LARGE SCALE GENOMIC DNA]</scope>
    <source>
        <strain evidence="6">wild</strain>
    </source>
</reference>
<dbReference type="AlphaFoldDB" id="A0A6J8DE31"/>
<dbReference type="InterPro" id="IPR050392">
    <property type="entry name" value="Collagen/C1q_domain"/>
</dbReference>
<dbReference type="Gene3D" id="2.60.120.40">
    <property type="match status" value="1"/>
</dbReference>
<keyword evidence="6" id="KW-1185">Reference proteome</keyword>
<organism evidence="5 6">
    <name type="scientific">Mytilus coruscus</name>
    <name type="common">Sea mussel</name>
    <dbReference type="NCBI Taxonomy" id="42192"/>
    <lineage>
        <taxon>Eukaryota</taxon>
        <taxon>Metazoa</taxon>
        <taxon>Spiralia</taxon>
        <taxon>Lophotrochozoa</taxon>
        <taxon>Mollusca</taxon>
        <taxon>Bivalvia</taxon>
        <taxon>Autobranchia</taxon>
        <taxon>Pteriomorphia</taxon>
        <taxon>Mytilida</taxon>
        <taxon>Mytiloidea</taxon>
        <taxon>Mytilidae</taxon>
        <taxon>Mytilinae</taxon>
        <taxon>Mytilus</taxon>
    </lineage>
</organism>